<evidence type="ECO:0000256" key="1">
    <source>
        <dbReference type="SAM" id="MobiDB-lite"/>
    </source>
</evidence>
<name>A0ABV5S6J6_9ACTN</name>
<feature type="signal peptide" evidence="2">
    <location>
        <begin position="1"/>
        <end position="26"/>
    </location>
</feature>
<feature type="region of interest" description="Disordered" evidence="1">
    <location>
        <begin position="62"/>
        <end position="134"/>
    </location>
</feature>
<gene>
    <name evidence="3" type="ORF">ACFFSA_29790</name>
</gene>
<sequence>MNRLVKTAAAVTAFGLAAALAVPAQADTARYERQSGGTTAGIPISGLLGGVVGGRLLNGMLQGTAQPKPGARPANRRPGAEPAAVPANRQDGTHANRQDGAQVNRRNGVPTNRRKRVITPNAAEDVTRQGGPLPELSQIASGLPLGGGGLTEALPVPVLPDAVPLTQLPSVKNGGGQTVTSGGAYDALTGLLRTPTGDMVNQVHSATLLPATGSSVADVSRTAARVMNSTTKGADSLSADGVVSGLSQAARRALPRAGSGRLSPLIGQVAPSEMAPVIEALPGATHAASADGLTPLAEDASSFVSTNATKAAGTYSDVLTALGWTTDALTSSVRDSWIRN</sequence>
<keyword evidence="4" id="KW-1185">Reference proteome</keyword>
<comment type="caution">
    <text evidence="3">The sequence shown here is derived from an EMBL/GenBank/DDBJ whole genome shotgun (WGS) entry which is preliminary data.</text>
</comment>
<proteinExistence type="predicted"/>
<reference evidence="3 4" key="1">
    <citation type="submission" date="2024-09" db="EMBL/GenBank/DDBJ databases">
        <authorList>
            <person name="Sun Q."/>
            <person name="Mori K."/>
        </authorList>
    </citation>
    <scope>NUCLEOTIDE SEQUENCE [LARGE SCALE GENOMIC DNA]</scope>
    <source>
        <strain evidence="3 4">JCM 3143</strain>
    </source>
</reference>
<evidence type="ECO:0000313" key="3">
    <source>
        <dbReference type="EMBL" id="MFB9627297.1"/>
    </source>
</evidence>
<dbReference type="RefSeq" id="WP_345001377.1">
    <property type="nucleotide sequence ID" value="NZ_BAAAXV010000009.1"/>
</dbReference>
<keyword evidence="2" id="KW-0732">Signal</keyword>
<accession>A0ABV5S6J6</accession>
<protein>
    <submittedName>
        <fullName evidence="3">Uncharacterized protein</fullName>
    </submittedName>
</protein>
<evidence type="ECO:0000256" key="2">
    <source>
        <dbReference type="SAM" id="SignalP"/>
    </source>
</evidence>
<dbReference type="EMBL" id="JBHMBW010000029">
    <property type="protein sequence ID" value="MFB9627297.1"/>
    <property type="molecule type" value="Genomic_DNA"/>
</dbReference>
<organism evidence="3 4">
    <name type="scientific">Nonomuraea helvata</name>
    <dbReference type="NCBI Taxonomy" id="37484"/>
    <lineage>
        <taxon>Bacteria</taxon>
        <taxon>Bacillati</taxon>
        <taxon>Actinomycetota</taxon>
        <taxon>Actinomycetes</taxon>
        <taxon>Streptosporangiales</taxon>
        <taxon>Streptosporangiaceae</taxon>
        <taxon>Nonomuraea</taxon>
    </lineage>
</organism>
<evidence type="ECO:0000313" key="4">
    <source>
        <dbReference type="Proteomes" id="UP001589532"/>
    </source>
</evidence>
<dbReference type="Proteomes" id="UP001589532">
    <property type="component" value="Unassembled WGS sequence"/>
</dbReference>
<feature type="chain" id="PRO_5047105607" evidence="2">
    <location>
        <begin position="27"/>
        <end position="340"/>
    </location>
</feature>